<dbReference type="AlphaFoldDB" id="B9DQ17"/>
<evidence type="ECO:0000256" key="7">
    <source>
        <dbReference type="ARBA" id="ARBA00022490"/>
    </source>
</evidence>
<evidence type="ECO:0000256" key="12">
    <source>
        <dbReference type="ARBA" id="ARBA00023157"/>
    </source>
</evidence>
<evidence type="ECO:0000256" key="14">
    <source>
        <dbReference type="ARBA" id="ARBA00049187"/>
    </source>
</evidence>
<evidence type="ECO:0000256" key="9">
    <source>
        <dbReference type="ARBA" id="ARBA00022827"/>
    </source>
</evidence>
<dbReference type="OrthoDB" id="9800167at2"/>
<dbReference type="InterPro" id="IPR050151">
    <property type="entry name" value="Class-I_Pyr_Nuc-Dis_Oxidored"/>
</dbReference>
<dbReference type="SUPFAM" id="SSF55424">
    <property type="entry name" value="FAD/NAD-linked reductases, dimerisation (C-terminal) domain"/>
    <property type="match status" value="1"/>
</dbReference>
<dbReference type="PANTHER" id="PTHR22912">
    <property type="entry name" value="DISULFIDE OXIDOREDUCTASE"/>
    <property type="match status" value="1"/>
</dbReference>
<feature type="binding site" evidence="16">
    <location>
        <begin position="147"/>
        <end position="149"/>
    </location>
    <ligand>
        <name>FAD</name>
        <dbReference type="ChEBI" id="CHEBI:57692"/>
    </ligand>
</feature>
<dbReference type="PRINTS" id="PR00368">
    <property type="entry name" value="FADPNR"/>
</dbReference>
<comment type="cofactor">
    <cofactor evidence="16 18">
        <name>FAD</name>
        <dbReference type="ChEBI" id="CHEBI:57692"/>
    </cofactor>
    <text evidence="16 18">Binds 1 FAD per subunit.</text>
</comment>
<evidence type="ECO:0000256" key="5">
    <source>
        <dbReference type="ARBA" id="ARBA00012608"/>
    </source>
</evidence>
<dbReference type="InterPro" id="IPR012999">
    <property type="entry name" value="Pyr_OxRdtase_I_AS"/>
</dbReference>
<comment type="miscellaneous">
    <text evidence="18">The active site is a redox-active disulfide bond.</text>
</comment>
<evidence type="ECO:0000259" key="19">
    <source>
        <dbReference type="Pfam" id="PF02852"/>
    </source>
</evidence>
<keyword evidence="11 16" id="KW-0520">NAD</keyword>
<feature type="binding site" evidence="16">
    <location>
        <position position="56"/>
    </location>
    <ligand>
        <name>FAD</name>
        <dbReference type="ChEBI" id="CHEBI:57692"/>
    </ligand>
</feature>
<dbReference type="Pfam" id="PF07992">
    <property type="entry name" value="Pyr_redox_2"/>
    <property type="match status" value="1"/>
</dbReference>
<keyword evidence="16" id="KW-0547">Nucleotide-binding</keyword>
<proteinExistence type="inferred from homology"/>
<evidence type="ECO:0000256" key="15">
    <source>
        <dbReference type="PIRSR" id="PIRSR000350-2"/>
    </source>
</evidence>
<feature type="disulfide bond" description="Redox-active" evidence="17">
    <location>
        <begin position="47"/>
        <end position="52"/>
    </location>
</feature>
<comment type="catalytic activity">
    <reaction evidence="14 18">
        <text>N(6)-[(R)-dihydrolipoyl]-L-lysyl-[protein] + NAD(+) = N(6)-[(R)-lipoyl]-L-lysyl-[protein] + NADH + H(+)</text>
        <dbReference type="Rhea" id="RHEA:15045"/>
        <dbReference type="Rhea" id="RHEA-COMP:10474"/>
        <dbReference type="Rhea" id="RHEA-COMP:10475"/>
        <dbReference type="ChEBI" id="CHEBI:15378"/>
        <dbReference type="ChEBI" id="CHEBI:57540"/>
        <dbReference type="ChEBI" id="CHEBI:57945"/>
        <dbReference type="ChEBI" id="CHEBI:83099"/>
        <dbReference type="ChEBI" id="CHEBI:83100"/>
        <dbReference type="EC" id="1.8.1.4"/>
    </reaction>
</comment>
<feature type="active site" description="Proton acceptor" evidence="15">
    <location>
        <position position="446"/>
    </location>
</feature>
<dbReference type="GO" id="GO:0006103">
    <property type="term" value="P:2-oxoglutarate metabolic process"/>
    <property type="evidence" value="ECO:0007669"/>
    <property type="project" value="TreeGrafter"/>
</dbReference>
<dbReference type="Pfam" id="PF02852">
    <property type="entry name" value="Pyr_redox_dim"/>
    <property type="match status" value="1"/>
</dbReference>
<comment type="subcellular location">
    <subcellularLocation>
        <location evidence="3">Cytoplasm</location>
    </subcellularLocation>
    <subcellularLocation>
        <location evidence="2">Membrane</location>
        <topology evidence="2">Peripheral membrane protein</topology>
    </subcellularLocation>
</comment>
<dbReference type="InterPro" id="IPR004099">
    <property type="entry name" value="Pyr_nucl-diS_OxRdtase_dimer"/>
</dbReference>
<protein>
    <recommendedName>
        <fullName evidence="6 18">Dihydrolipoyl dehydrogenase</fullName>
        <ecNumber evidence="5 18">1.8.1.4</ecNumber>
    </recommendedName>
</protein>
<evidence type="ECO:0000256" key="8">
    <source>
        <dbReference type="ARBA" id="ARBA00022630"/>
    </source>
</evidence>
<reference evidence="21 22" key="1">
    <citation type="journal article" date="2009" name="Appl. Environ. Microbiol.">
        <title>Genome analysis of the meat starter culture bacterium Staphylococcus carnosus TM300.</title>
        <authorList>
            <person name="Rosenstein R."/>
            <person name="Nerz C."/>
            <person name="Biswas L."/>
            <person name="Resch A."/>
            <person name="Raddatz G."/>
            <person name="Schuster S.C."/>
            <person name="Goetz F."/>
        </authorList>
    </citation>
    <scope>NUCLEOTIDE SEQUENCE [LARGE SCALE GENOMIC DNA]</scope>
    <source>
        <strain evidence="21 22">TM300</strain>
    </source>
</reference>
<dbReference type="EC" id="1.8.1.4" evidence="5 18"/>
<evidence type="ECO:0000256" key="11">
    <source>
        <dbReference type="ARBA" id="ARBA00023027"/>
    </source>
</evidence>
<comment type="similarity">
    <text evidence="4 18">Belongs to the class-I pyridine nucleotide-disulfide oxidoreductase family.</text>
</comment>
<evidence type="ECO:0000256" key="18">
    <source>
        <dbReference type="RuleBase" id="RU003692"/>
    </source>
</evidence>
<dbReference type="SUPFAM" id="SSF51905">
    <property type="entry name" value="FAD/NAD(P)-binding domain"/>
    <property type="match status" value="1"/>
</dbReference>
<keyword evidence="9 16" id="KW-0274">FAD</keyword>
<feature type="binding site" evidence="16">
    <location>
        <begin position="183"/>
        <end position="190"/>
    </location>
    <ligand>
        <name>NAD(+)</name>
        <dbReference type="ChEBI" id="CHEBI:57540"/>
    </ligand>
</feature>
<evidence type="ECO:0000256" key="6">
    <source>
        <dbReference type="ARBA" id="ARBA00016961"/>
    </source>
</evidence>
<evidence type="ECO:0000256" key="17">
    <source>
        <dbReference type="PIRSR" id="PIRSR000350-4"/>
    </source>
</evidence>
<evidence type="ECO:0000256" key="13">
    <source>
        <dbReference type="ARBA" id="ARBA00023284"/>
    </source>
</evidence>
<evidence type="ECO:0000256" key="4">
    <source>
        <dbReference type="ARBA" id="ARBA00007532"/>
    </source>
</evidence>
<dbReference type="InterPro" id="IPR001100">
    <property type="entry name" value="Pyr_nuc-diS_OxRdtase"/>
</dbReference>
<sequence>MVVGDFPIETDTIVIGAGPGGYVAAIRAAQLGQKVTIVEKGELGGVCLNVGCIPSKALLHVSHVFQEAQHSDNLGIIAKDVELKFDKVQDFKKSVVNKLTGGVEGLLKGNKVEIVKGEAYFHDSNSLRVMDEKSAQTYNFKNAIIATGSRPIEIPNFKFGERVIDSTGALNLQEAPKKLVVVGGGYIGSELGTAFANFGTEVTILEGAKDILGGFEKQMTQPVKKKMKEKGIEIVTEAMAKSAEETADGVKVTYEAKGEEKSIEADYVLVTVGRRPNTDEMGLEELGLKFADRGLLEVDDQSRTSIKNIFAIGDIVPGLPLAHKASYEGKVAAEAISGEKSAVDYIGMPAVCFTEPELATVGYNEAQAKEEGLDYKASKFPYAANGRALSLDDTTGFVKLLTLKEDGTLIGAQVVGTGASDIIAELGLAIESGMNAEDIALTVHAHPTLGEMSMEAAEKAIGLPIHTM</sequence>
<dbReference type="BioCyc" id="SCAR396513:SCA_RS03660-MONOMER"/>
<dbReference type="PANTHER" id="PTHR22912:SF160">
    <property type="entry name" value="DIHYDROLIPOYL DEHYDROGENASE"/>
    <property type="match status" value="1"/>
</dbReference>
<keyword evidence="8 18" id="KW-0285">Flavoprotein</keyword>
<feature type="binding site" evidence="16">
    <location>
        <position position="206"/>
    </location>
    <ligand>
        <name>NAD(+)</name>
        <dbReference type="ChEBI" id="CHEBI:57540"/>
    </ligand>
</feature>
<dbReference type="RefSeq" id="WP_015899974.1">
    <property type="nucleotide sequence ID" value="NC_012121.1"/>
</dbReference>
<comment type="function">
    <text evidence="1">Lipoamide dehydrogenase is a component of the alpha-ketoacid dehydrogenase complexes.</text>
</comment>
<gene>
    <name evidence="21" type="primary">pdhD</name>
    <name evidence="21" type="ordered locus">Sca_0722</name>
</gene>
<dbReference type="eggNOG" id="COG1249">
    <property type="taxonomic scope" value="Bacteria"/>
</dbReference>
<name>B9DQ17_STACT</name>
<evidence type="ECO:0000259" key="20">
    <source>
        <dbReference type="Pfam" id="PF07992"/>
    </source>
</evidence>
<dbReference type="InterPro" id="IPR036188">
    <property type="entry name" value="FAD/NAD-bd_sf"/>
</dbReference>
<dbReference type="GO" id="GO:0005737">
    <property type="term" value="C:cytoplasm"/>
    <property type="evidence" value="ECO:0007669"/>
    <property type="project" value="UniProtKB-SubCell"/>
</dbReference>
<dbReference type="PIRSF" id="PIRSF000350">
    <property type="entry name" value="Mercury_reductase_MerA"/>
    <property type="match status" value="1"/>
</dbReference>
<dbReference type="PRINTS" id="PR00411">
    <property type="entry name" value="PNDRDTASEI"/>
</dbReference>
<dbReference type="GeneID" id="93795659"/>
<dbReference type="HOGENOM" id="CLU_016755_0_1_9"/>
<dbReference type="EMBL" id="AM295250">
    <property type="protein sequence ID" value="CAL27632.1"/>
    <property type="molecule type" value="Genomic_DNA"/>
</dbReference>
<feature type="binding site" evidence="16">
    <location>
        <position position="314"/>
    </location>
    <ligand>
        <name>FAD</name>
        <dbReference type="ChEBI" id="CHEBI:57692"/>
    </ligand>
</feature>
<evidence type="ECO:0000256" key="1">
    <source>
        <dbReference type="ARBA" id="ARBA00002052"/>
    </source>
</evidence>
<dbReference type="GO" id="GO:0016020">
    <property type="term" value="C:membrane"/>
    <property type="evidence" value="ECO:0007669"/>
    <property type="project" value="UniProtKB-SubCell"/>
</dbReference>
<dbReference type="InterPro" id="IPR016156">
    <property type="entry name" value="FAD/NAD-linked_Rdtase_dimer_sf"/>
</dbReference>
<dbReference type="FunFam" id="3.30.390.30:FF:000001">
    <property type="entry name" value="Dihydrolipoyl dehydrogenase"/>
    <property type="match status" value="1"/>
</dbReference>
<dbReference type="Proteomes" id="UP000000444">
    <property type="component" value="Chromosome"/>
</dbReference>
<evidence type="ECO:0000313" key="22">
    <source>
        <dbReference type="Proteomes" id="UP000000444"/>
    </source>
</evidence>
<dbReference type="FunFam" id="3.50.50.60:FF:000037">
    <property type="entry name" value="Dihydrolipoyl dehydrogenase"/>
    <property type="match status" value="1"/>
</dbReference>
<dbReference type="NCBIfam" id="TIGR01350">
    <property type="entry name" value="lipoamide_DH"/>
    <property type="match status" value="1"/>
</dbReference>
<keyword evidence="12" id="KW-1015">Disulfide bond</keyword>
<organism evidence="21 22">
    <name type="scientific">Staphylococcus carnosus (strain TM300)</name>
    <dbReference type="NCBI Taxonomy" id="396513"/>
    <lineage>
        <taxon>Bacteria</taxon>
        <taxon>Bacillati</taxon>
        <taxon>Bacillota</taxon>
        <taxon>Bacilli</taxon>
        <taxon>Bacillales</taxon>
        <taxon>Staphylococcaceae</taxon>
        <taxon>Staphylococcus</taxon>
    </lineage>
</organism>
<evidence type="ECO:0000256" key="2">
    <source>
        <dbReference type="ARBA" id="ARBA00004170"/>
    </source>
</evidence>
<keyword evidence="7" id="KW-0963">Cytoplasm</keyword>
<evidence type="ECO:0000313" key="21">
    <source>
        <dbReference type="EMBL" id="CAL27632.1"/>
    </source>
</evidence>
<keyword evidence="21" id="KW-0670">Pyruvate</keyword>
<dbReference type="InterPro" id="IPR006258">
    <property type="entry name" value="Lipoamide_DH"/>
</dbReference>
<evidence type="ECO:0000256" key="3">
    <source>
        <dbReference type="ARBA" id="ARBA00004496"/>
    </source>
</evidence>
<keyword evidence="22" id="KW-1185">Reference proteome</keyword>
<keyword evidence="10 18" id="KW-0560">Oxidoreductase</keyword>
<dbReference type="GO" id="GO:0050660">
    <property type="term" value="F:flavin adenine dinucleotide binding"/>
    <property type="evidence" value="ECO:0007669"/>
    <property type="project" value="InterPro"/>
</dbReference>
<dbReference type="InterPro" id="IPR023753">
    <property type="entry name" value="FAD/NAD-binding_dom"/>
</dbReference>
<dbReference type="GO" id="GO:0004148">
    <property type="term" value="F:dihydrolipoyl dehydrogenase (NADH) activity"/>
    <property type="evidence" value="ECO:0007669"/>
    <property type="project" value="UniProtKB-EC"/>
</dbReference>
<dbReference type="Gene3D" id="3.50.50.60">
    <property type="entry name" value="FAD/NAD(P)-binding domain"/>
    <property type="match status" value="2"/>
</dbReference>
<feature type="domain" description="Pyridine nucleotide-disulphide oxidoreductase dimerisation" evidence="19">
    <location>
        <begin position="348"/>
        <end position="456"/>
    </location>
</feature>
<dbReference type="Gene3D" id="3.30.390.30">
    <property type="match status" value="1"/>
</dbReference>
<keyword evidence="13 18" id="KW-0676">Redox-active center</keyword>
<accession>B9DQ17</accession>
<evidence type="ECO:0000256" key="16">
    <source>
        <dbReference type="PIRSR" id="PIRSR000350-3"/>
    </source>
</evidence>
<dbReference type="PROSITE" id="PS00076">
    <property type="entry name" value="PYRIDINE_REDOX_1"/>
    <property type="match status" value="1"/>
</dbReference>
<dbReference type="KEGG" id="sca:SCA_0722"/>
<evidence type="ECO:0000256" key="10">
    <source>
        <dbReference type="ARBA" id="ARBA00023002"/>
    </source>
</evidence>
<feature type="domain" description="FAD/NAD(P)-binding" evidence="20">
    <location>
        <begin position="11"/>
        <end position="329"/>
    </location>
</feature>
<feature type="binding site" evidence="16">
    <location>
        <position position="273"/>
    </location>
    <ligand>
        <name>NAD(+)</name>
        <dbReference type="ChEBI" id="CHEBI:57540"/>
    </ligand>
</feature>